<evidence type="ECO:0000313" key="1">
    <source>
        <dbReference type="EMBL" id="KAF9470589.1"/>
    </source>
</evidence>
<organism evidence="1 2">
    <name type="scientific">Pholiota conissans</name>
    <dbReference type="NCBI Taxonomy" id="109636"/>
    <lineage>
        <taxon>Eukaryota</taxon>
        <taxon>Fungi</taxon>
        <taxon>Dikarya</taxon>
        <taxon>Basidiomycota</taxon>
        <taxon>Agaricomycotina</taxon>
        <taxon>Agaricomycetes</taxon>
        <taxon>Agaricomycetidae</taxon>
        <taxon>Agaricales</taxon>
        <taxon>Agaricineae</taxon>
        <taxon>Strophariaceae</taxon>
        <taxon>Pholiota</taxon>
    </lineage>
</organism>
<accession>A0A9P6CS09</accession>
<sequence length="142" mass="16540">MSQPTGSSAALHSRLWLAPRKQVRLTPRSRISRCVPWRPFSSPYSSSTSPPSPLWRVNRLRRHLFLHGFQYVLWIEVVPVRSSLSSNVYVIDLYAYVQISRWIQEINTRFSVFVPTGIVTMHRQAFPKTQHIVLQILMLLVI</sequence>
<proteinExistence type="predicted"/>
<evidence type="ECO:0000313" key="2">
    <source>
        <dbReference type="Proteomes" id="UP000807469"/>
    </source>
</evidence>
<reference evidence="1" key="1">
    <citation type="submission" date="2020-11" db="EMBL/GenBank/DDBJ databases">
        <authorList>
            <consortium name="DOE Joint Genome Institute"/>
            <person name="Ahrendt S."/>
            <person name="Riley R."/>
            <person name="Andreopoulos W."/>
            <person name="Labutti K."/>
            <person name="Pangilinan J."/>
            <person name="Ruiz-Duenas F.J."/>
            <person name="Barrasa J.M."/>
            <person name="Sanchez-Garcia M."/>
            <person name="Camarero S."/>
            <person name="Miyauchi S."/>
            <person name="Serrano A."/>
            <person name="Linde D."/>
            <person name="Babiker R."/>
            <person name="Drula E."/>
            <person name="Ayuso-Fernandez I."/>
            <person name="Pacheco R."/>
            <person name="Padilla G."/>
            <person name="Ferreira P."/>
            <person name="Barriuso J."/>
            <person name="Kellner H."/>
            <person name="Castanera R."/>
            <person name="Alfaro M."/>
            <person name="Ramirez L."/>
            <person name="Pisabarro A.G."/>
            <person name="Kuo A."/>
            <person name="Tritt A."/>
            <person name="Lipzen A."/>
            <person name="He G."/>
            <person name="Yan M."/>
            <person name="Ng V."/>
            <person name="Cullen D."/>
            <person name="Martin F."/>
            <person name="Rosso M.-N."/>
            <person name="Henrissat B."/>
            <person name="Hibbett D."/>
            <person name="Martinez A.T."/>
            <person name="Grigoriev I.V."/>
        </authorList>
    </citation>
    <scope>NUCLEOTIDE SEQUENCE</scope>
    <source>
        <strain evidence="1">CIRM-BRFM 674</strain>
    </source>
</reference>
<dbReference type="AlphaFoldDB" id="A0A9P6CS09"/>
<dbReference type="Proteomes" id="UP000807469">
    <property type="component" value="Unassembled WGS sequence"/>
</dbReference>
<name>A0A9P6CS09_9AGAR</name>
<gene>
    <name evidence="1" type="ORF">BDN70DRAFT_673856</name>
</gene>
<keyword evidence="2" id="KW-1185">Reference proteome</keyword>
<comment type="caution">
    <text evidence="1">The sequence shown here is derived from an EMBL/GenBank/DDBJ whole genome shotgun (WGS) entry which is preliminary data.</text>
</comment>
<protein>
    <submittedName>
        <fullName evidence="1">Uncharacterized protein</fullName>
    </submittedName>
</protein>
<dbReference type="EMBL" id="MU155918">
    <property type="protein sequence ID" value="KAF9470589.1"/>
    <property type="molecule type" value="Genomic_DNA"/>
</dbReference>